<comment type="catalytic activity">
    <reaction evidence="11">
        <text>a cytidine in mRNA + S-adenosyl-L-methionine = a 5-methylcytidine in mRNA + S-adenosyl-L-homocysteine + H(+)</text>
        <dbReference type="Rhea" id="RHEA:61464"/>
        <dbReference type="Rhea" id="RHEA-COMP:15145"/>
        <dbReference type="Rhea" id="RHEA-COMP:15826"/>
        <dbReference type="ChEBI" id="CHEBI:15378"/>
        <dbReference type="ChEBI" id="CHEBI:57856"/>
        <dbReference type="ChEBI" id="CHEBI:59789"/>
        <dbReference type="ChEBI" id="CHEBI:74483"/>
        <dbReference type="ChEBI" id="CHEBI:82748"/>
    </reaction>
</comment>
<evidence type="ECO:0000259" key="16">
    <source>
        <dbReference type="PROSITE" id="PS51686"/>
    </source>
</evidence>
<evidence type="ECO:0000256" key="15">
    <source>
        <dbReference type="SAM" id="MobiDB-lite"/>
    </source>
</evidence>
<keyword evidence="3 14" id="KW-0489">Methyltransferase</keyword>
<feature type="binding site" evidence="14">
    <location>
        <position position="274"/>
    </location>
    <ligand>
        <name>S-adenosyl-L-methionine</name>
        <dbReference type="ChEBI" id="CHEBI:59789"/>
    </ligand>
</feature>
<keyword evidence="8" id="KW-0496">Mitochondrion</keyword>
<dbReference type="PANTHER" id="PTHR22808:SF3">
    <property type="entry name" value="5-METHYLCYTOSINE RRNA METHYLTRANSFERASE NSUN4"/>
    <property type="match status" value="1"/>
</dbReference>
<comment type="catalytic activity">
    <reaction evidence="10">
        <text>a cytidine in rRNA + S-adenosyl-L-methionine = a 5-methylcytidine in rRNA + S-adenosyl-L-homocysteine + H(+)</text>
        <dbReference type="Rhea" id="RHEA:61484"/>
        <dbReference type="Rhea" id="RHEA-COMP:15836"/>
        <dbReference type="Rhea" id="RHEA-COMP:15837"/>
        <dbReference type="ChEBI" id="CHEBI:15378"/>
        <dbReference type="ChEBI" id="CHEBI:57856"/>
        <dbReference type="ChEBI" id="CHEBI:59789"/>
        <dbReference type="ChEBI" id="CHEBI:74483"/>
        <dbReference type="ChEBI" id="CHEBI:82748"/>
    </reaction>
</comment>
<dbReference type="GO" id="GO:0003723">
    <property type="term" value="F:RNA binding"/>
    <property type="evidence" value="ECO:0007669"/>
    <property type="project" value="UniProtKB-UniRule"/>
</dbReference>
<proteinExistence type="inferred from homology"/>
<evidence type="ECO:0000256" key="2">
    <source>
        <dbReference type="ARBA" id="ARBA00022552"/>
    </source>
</evidence>
<evidence type="ECO:0000256" key="5">
    <source>
        <dbReference type="ARBA" id="ARBA00022691"/>
    </source>
</evidence>
<evidence type="ECO:0000313" key="17">
    <source>
        <dbReference type="Ensembl" id="ENSSDUP00000016512.1"/>
    </source>
</evidence>
<dbReference type="Gene3D" id="6.20.240.40">
    <property type="match status" value="1"/>
</dbReference>
<reference evidence="17" key="1">
    <citation type="submission" date="2025-08" db="UniProtKB">
        <authorList>
            <consortium name="Ensembl"/>
        </authorList>
    </citation>
    <scope>IDENTIFICATION</scope>
</reference>
<feature type="region of interest" description="Disordered" evidence="15">
    <location>
        <begin position="111"/>
        <end position="140"/>
    </location>
</feature>
<evidence type="ECO:0000256" key="3">
    <source>
        <dbReference type="ARBA" id="ARBA00022603"/>
    </source>
</evidence>
<dbReference type="Pfam" id="PF01189">
    <property type="entry name" value="Methyltr_RsmB-F"/>
    <property type="match status" value="1"/>
</dbReference>
<name>A0A3B4UDP1_SERDU</name>
<evidence type="ECO:0000256" key="7">
    <source>
        <dbReference type="ARBA" id="ARBA00022946"/>
    </source>
</evidence>
<feature type="domain" description="SAM-dependent MTase RsmB/NOP-type" evidence="16">
    <location>
        <begin position="97"/>
        <end position="387"/>
    </location>
</feature>
<comment type="similarity">
    <text evidence="14">Belongs to the class I-like SAM-binding methyltransferase superfamily. RsmB/NOP family.</text>
</comment>
<dbReference type="InterPro" id="IPR001678">
    <property type="entry name" value="MeTrfase_RsmB-F_NOP2_dom"/>
</dbReference>
<dbReference type="InterPro" id="IPR049560">
    <property type="entry name" value="MeTrfase_RsmB-F_NOP2_cat"/>
</dbReference>
<comment type="subcellular location">
    <subcellularLocation>
        <location evidence="1">Mitochondrion</location>
    </subcellularLocation>
</comment>
<dbReference type="STRING" id="41447.ENSSDUP00000016512"/>
<dbReference type="FunFam" id="3.40.50.150:FF:000055">
    <property type="entry name" value="5-methylcytosine rRNA methyltransferase NSUN4"/>
    <property type="match status" value="1"/>
</dbReference>
<evidence type="ECO:0000256" key="9">
    <source>
        <dbReference type="ARBA" id="ARBA00042050"/>
    </source>
</evidence>
<dbReference type="SUPFAM" id="SSF53335">
    <property type="entry name" value="S-adenosyl-L-methionine-dependent methyltransferases"/>
    <property type="match status" value="1"/>
</dbReference>
<dbReference type="GO" id="GO:0005762">
    <property type="term" value="C:mitochondrial large ribosomal subunit"/>
    <property type="evidence" value="ECO:0007669"/>
    <property type="project" value="TreeGrafter"/>
</dbReference>
<reference evidence="17" key="2">
    <citation type="submission" date="2025-09" db="UniProtKB">
        <authorList>
            <consortium name="Ensembl"/>
        </authorList>
    </citation>
    <scope>IDENTIFICATION</scope>
</reference>
<feature type="binding site" evidence="14">
    <location>
        <begin position="200"/>
        <end position="206"/>
    </location>
    <ligand>
        <name>S-adenosyl-L-methionine</name>
        <dbReference type="ChEBI" id="CHEBI:59789"/>
    </ligand>
</feature>
<dbReference type="CDD" id="cd02440">
    <property type="entry name" value="AdoMet_MTases"/>
    <property type="match status" value="1"/>
</dbReference>
<evidence type="ECO:0000256" key="10">
    <source>
        <dbReference type="ARBA" id="ARBA00049302"/>
    </source>
</evidence>
<accession>A0A3B4UDP1</accession>
<dbReference type="AlphaFoldDB" id="A0A3B4UDP1"/>
<keyword evidence="4 14" id="KW-0808">Transferase</keyword>
<evidence type="ECO:0000256" key="1">
    <source>
        <dbReference type="ARBA" id="ARBA00004173"/>
    </source>
</evidence>
<dbReference type="Gene3D" id="3.40.50.150">
    <property type="entry name" value="Vaccinia Virus protein VP39"/>
    <property type="match status" value="1"/>
</dbReference>
<dbReference type="PROSITE" id="PS51686">
    <property type="entry name" value="SAM_MT_RSMB_NOP"/>
    <property type="match status" value="1"/>
</dbReference>
<dbReference type="PANTHER" id="PTHR22808">
    <property type="entry name" value="NCL1 YEAST -RELATED NOL1/NOP2/FMU SUN DOMAIN-CONTAINING"/>
    <property type="match status" value="1"/>
</dbReference>
<keyword evidence="7" id="KW-0809">Transit peptide</keyword>
<evidence type="ECO:0000256" key="8">
    <source>
        <dbReference type="ARBA" id="ARBA00023128"/>
    </source>
</evidence>
<keyword evidence="2" id="KW-0698">rRNA processing</keyword>
<feature type="binding site" evidence="14">
    <location>
        <position position="223"/>
    </location>
    <ligand>
        <name>S-adenosyl-L-methionine</name>
        <dbReference type="ChEBI" id="CHEBI:59789"/>
    </ligand>
</feature>
<feature type="compositionally biased region" description="Polar residues" evidence="15">
    <location>
        <begin position="128"/>
        <end position="140"/>
    </location>
</feature>
<protein>
    <recommendedName>
        <fullName evidence="12">5-cytosine rRNA methyltransferase NSUN4</fullName>
    </recommendedName>
    <alternativeName>
        <fullName evidence="13">5-cytosine tRNA methyltransferase NSUN4</fullName>
    </alternativeName>
    <alternativeName>
        <fullName evidence="9">NOL1/NOP2/Sun domain family member 4</fullName>
    </alternativeName>
</protein>
<evidence type="ECO:0000313" key="18">
    <source>
        <dbReference type="Proteomes" id="UP000261420"/>
    </source>
</evidence>
<sequence>MALLMDTRFLLRKVKDLRSLTPKRNRVKEKWAATHPKYPPTSLALQHFDATYSVQLGKMWPSVRVALLSERKYGALLNNFSHDAVLADLQEKGCRDFINDADTEAQPCLEQVSEEESGDVPVKKSDSDGQQLSPPQLSPNIPQLSPNIKCVVFPRGDITRFKPARPDTYRLLGYYLLDAASVLPCLALNVQEGHNVLDLCAAPGGKTLALLQTQAIRFLCVNDTSVSRTLRLRKVLQSYVPKEFLTDENIRITSFDGTRWGDIERNSFDRALVDVPCTTDRHSLMEDDNNIFSKTRTGERRRLPQVQLALLLAGIEATCPGGEIMYSTCTLSQIQNLSVVEQAIHLAREKHGIHLEGSVATFNDCERERDRERKSDRQSFLCASGRAVLSARRPSAPLTAYFCLICPHCKVDCYQRGESKEG</sequence>
<evidence type="ECO:0000256" key="14">
    <source>
        <dbReference type="PROSITE-ProRule" id="PRU01023"/>
    </source>
</evidence>
<dbReference type="GeneTree" id="ENSGT00940000153665"/>
<keyword evidence="18" id="KW-1185">Reference proteome</keyword>
<evidence type="ECO:0000256" key="6">
    <source>
        <dbReference type="ARBA" id="ARBA00022884"/>
    </source>
</evidence>
<evidence type="ECO:0000256" key="13">
    <source>
        <dbReference type="ARBA" id="ARBA00050049"/>
    </source>
</evidence>
<dbReference type="Ensembl" id="ENSSDUT00000016818.1">
    <property type="protein sequence ID" value="ENSSDUP00000016512.1"/>
    <property type="gene ID" value="ENSSDUG00000012059.1"/>
</dbReference>
<feature type="active site" description="Nucleophile" evidence="14">
    <location>
        <position position="329"/>
    </location>
</feature>
<dbReference type="Proteomes" id="UP000261420">
    <property type="component" value="Unplaced"/>
</dbReference>
<evidence type="ECO:0000256" key="4">
    <source>
        <dbReference type="ARBA" id="ARBA00022679"/>
    </source>
</evidence>
<dbReference type="GO" id="GO:0008173">
    <property type="term" value="F:RNA methyltransferase activity"/>
    <property type="evidence" value="ECO:0007669"/>
    <property type="project" value="InterPro"/>
</dbReference>
<keyword evidence="5 14" id="KW-0949">S-adenosyl-L-methionine</keyword>
<organism evidence="17 18">
    <name type="scientific">Seriola dumerili</name>
    <name type="common">Greater amberjack</name>
    <name type="synonym">Caranx dumerili</name>
    <dbReference type="NCBI Taxonomy" id="41447"/>
    <lineage>
        <taxon>Eukaryota</taxon>
        <taxon>Metazoa</taxon>
        <taxon>Chordata</taxon>
        <taxon>Craniata</taxon>
        <taxon>Vertebrata</taxon>
        <taxon>Euteleostomi</taxon>
        <taxon>Actinopterygii</taxon>
        <taxon>Neopterygii</taxon>
        <taxon>Teleostei</taxon>
        <taxon>Neoteleostei</taxon>
        <taxon>Acanthomorphata</taxon>
        <taxon>Carangaria</taxon>
        <taxon>Carangiformes</taxon>
        <taxon>Carangidae</taxon>
        <taxon>Seriola</taxon>
    </lineage>
</organism>
<keyword evidence="6 14" id="KW-0694">RNA-binding</keyword>
<evidence type="ECO:0000256" key="12">
    <source>
        <dbReference type="ARBA" id="ARBA00050027"/>
    </source>
</evidence>
<dbReference type="InterPro" id="IPR023267">
    <property type="entry name" value="RCMT"/>
</dbReference>
<dbReference type="InterPro" id="IPR029063">
    <property type="entry name" value="SAM-dependent_MTases_sf"/>
</dbReference>
<evidence type="ECO:0000256" key="11">
    <source>
        <dbReference type="ARBA" id="ARBA00049906"/>
    </source>
</evidence>
<dbReference type="GO" id="GO:0031167">
    <property type="term" value="P:rRNA methylation"/>
    <property type="evidence" value="ECO:0007669"/>
    <property type="project" value="TreeGrafter"/>
</dbReference>
<dbReference type="PRINTS" id="PR02008">
    <property type="entry name" value="RCMTFAMILY"/>
</dbReference>
<feature type="binding site" evidence="14">
    <location>
        <position position="256"/>
    </location>
    <ligand>
        <name>S-adenosyl-L-methionine</name>
        <dbReference type="ChEBI" id="CHEBI:59789"/>
    </ligand>
</feature>